<reference evidence="1" key="1">
    <citation type="submission" date="2020-08" db="EMBL/GenBank/DDBJ databases">
        <title>Multicomponent nature underlies the extraordinary mechanical properties of spider dragline silk.</title>
        <authorList>
            <person name="Kono N."/>
            <person name="Nakamura H."/>
            <person name="Mori M."/>
            <person name="Yoshida Y."/>
            <person name="Ohtoshi R."/>
            <person name="Malay A.D."/>
            <person name="Moran D.A.P."/>
            <person name="Tomita M."/>
            <person name="Numata K."/>
            <person name="Arakawa K."/>
        </authorList>
    </citation>
    <scope>NUCLEOTIDE SEQUENCE</scope>
</reference>
<proteinExistence type="predicted"/>
<sequence length="105" mass="12025">MSFYPIKNLIKRSVKARAQEDYNRVSHKSWRNAILNLRNGPRRTEVAEFRLATGHDGLRNHLYRNQSFSFPDMPSVQLWRGHGLPTSSTLSCSAQDVSRRVLLGG</sequence>
<protein>
    <submittedName>
        <fullName evidence="1">Uncharacterized protein</fullName>
    </submittedName>
</protein>
<name>A0A8X7CGW0_9ARAC</name>
<comment type="caution">
    <text evidence="1">The sequence shown here is derived from an EMBL/GenBank/DDBJ whole genome shotgun (WGS) entry which is preliminary data.</text>
</comment>
<organism evidence="1 2">
    <name type="scientific">Trichonephila inaurata madagascariensis</name>
    <dbReference type="NCBI Taxonomy" id="2747483"/>
    <lineage>
        <taxon>Eukaryota</taxon>
        <taxon>Metazoa</taxon>
        <taxon>Ecdysozoa</taxon>
        <taxon>Arthropoda</taxon>
        <taxon>Chelicerata</taxon>
        <taxon>Arachnida</taxon>
        <taxon>Araneae</taxon>
        <taxon>Araneomorphae</taxon>
        <taxon>Entelegynae</taxon>
        <taxon>Araneoidea</taxon>
        <taxon>Nephilidae</taxon>
        <taxon>Trichonephila</taxon>
        <taxon>Trichonephila inaurata</taxon>
    </lineage>
</organism>
<evidence type="ECO:0000313" key="2">
    <source>
        <dbReference type="Proteomes" id="UP000886998"/>
    </source>
</evidence>
<gene>
    <name evidence="1" type="ORF">TNIN_376521</name>
</gene>
<dbReference type="OrthoDB" id="5419617at2759"/>
<dbReference type="EMBL" id="BMAV01015960">
    <property type="protein sequence ID" value="GFY66306.1"/>
    <property type="molecule type" value="Genomic_DNA"/>
</dbReference>
<evidence type="ECO:0000313" key="1">
    <source>
        <dbReference type="EMBL" id="GFY66306.1"/>
    </source>
</evidence>
<dbReference type="AlphaFoldDB" id="A0A8X7CGW0"/>
<dbReference type="Proteomes" id="UP000886998">
    <property type="component" value="Unassembled WGS sequence"/>
</dbReference>
<keyword evidence="2" id="KW-1185">Reference proteome</keyword>
<accession>A0A8X7CGW0</accession>